<dbReference type="CDD" id="cd00086">
    <property type="entry name" value="homeodomain"/>
    <property type="match status" value="1"/>
</dbReference>
<dbReference type="GO" id="GO:0000978">
    <property type="term" value="F:RNA polymerase II cis-regulatory region sequence-specific DNA binding"/>
    <property type="evidence" value="ECO:0007669"/>
    <property type="project" value="TreeGrafter"/>
</dbReference>
<feature type="compositionally biased region" description="Polar residues" evidence="11">
    <location>
        <begin position="206"/>
        <end position="219"/>
    </location>
</feature>
<dbReference type="PANTHER" id="PTHR46294">
    <property type="entry name" value="SEGMENTATION PROTEIN EVEN-SKIPPED"/>
    <property type="match status" value="1"/>
</dbReference>
<evidence type="ECO:0000256" key="11">
    <source>
        <dbReference type="SAM" id="MobiDB-lite"/>
    </source>
</evidence>
<protein>
    <recommendedName>
        <fullName evidence="12">Homeobox domain-containing protein</fullName>
    </recommendedName>
</protein>
<evidence type="ECO:0000313" key="13">
    <source>
        <dbReference type="Ensembl" id="ENSPMGP00000004072.1"/>
    </source>
</evidence>
<dbReference type="SUPFAM" id="SSF46689">
    <property type="entry name" value="Homeodomain-like"/>
    <property type="match status" value="1"/>
</dbReference>
<keyword evidence="3" id="KW-0805">Transcription regulation</keyword>
<evidence type="ECO:0000256" key="9">
    <source>
        <dbReference type="PROSITE-ProRule" id="PRU00108"/>
    </source>
</evidence>
<organism evidence="13 14">
    <name type="scientific">Periophthalmus magnuspinnatus</name>
    <dbReference type="NCBI Taxonomy" id="409849"/>
    <lineage>
        <taxon>Eukaryota</taxon>
        <taxon>Metazoa</taxon>
        <taxon>Chordata</taxon>
        <taxon>Craniata</taxon>
        <taxon>Vertebrata</taxon>
        <taxon>Euteleostomi</taxon>
        <taxon>Actinopterygii</taxon>
        <taxon>Neopterygii</taxon>
        <taxon>Teleostei</taxon>
        <taxon>Neoteleostei</taxon>
        <taxon>Acanthomorphata</taxon>
        <taxon>Gobiaria</taxon>
        <taxon>Gobiiformes</taxon>
        <taxon>Gobioidei</taxon>
        <taxon>Gobiidae</taxon>
        <taxon>Oxudercinae</taxon>
        <taxon>Periophthalmus</taxon>
    </lineage>
</organism>
<keyword evidence="14" id="KW-1185">Reference proteome</keyword>
<feature type="region of interest" description="Disordered" evidence="11">
    <location>
        <begin position="200"/>
        <end position="226"/>
    </location>
</feature>
<accession>A0A3B3ZHN1</accession>
<dbReference type="Proteomes" id="UP000261520">
    <property type="component" value="Unplaced"/>
</dbReference>
<evidence type="ECO:0000256" key="7">
    <source>
        <dbReference type="ARBA" id="ARBA00023242"/>
    </source>
</evidence>
<evidence type="ECO:0000256" key="10">
    <source>
        <dbReference type="RuleBase" id="RU000682"/>
    </source>
</evidence>
<dbReference type="GO" id="GO:0005634">
    <property type="term" value="C:nucleus"/>
    <property type="evidence" value="ECO:0007669"/>
    <property type="project" value="UniProtKB-SubCell"/>
</dbReference>
<evidence type="ECO:0000256" key="3">
    <source>
        <dbReference type="ARBA" id="ARBA00023015"/>
    </source>
</evidence>
<dbReference type="InterPro" id="IPR009057">
    <property type="entry name" value="Homeodomain-like_sf"/>
</dbReference>
<dbReference type="InterPro" id="IPR052002">
    <property type="entry name" value="Even-skipped_HD"/>
</dbReference>
<keyword evidence="2" id="KW-0217">Developmental protein</keyword>
<evidence type="ECO:0000256" key="5">
    <source>
        <dbReference type="ARBA" id="ARBA00023155"/>
    </source>
</evidence>
<evidence type="ECO:0000256" key="1">
    <source>
        <dbReference type="ARBA" id="ARBA00004123"/>
    </source>
</evidence>
<reference evidence="13" key="1">
    <citation type="submission" date="2025-08" db="UniProtKB">
        <authorList>
            <consortium name="Ensembl"/>
        </authorList>
    </citation>
    <scope>IDENTIFICATION</scope>
</reference>
<dbReference type="Pfam" id="PF00046">
    <property type="entry name" value="Homeodomain"/>
    <property type="match status" value="1"/>
</dbReference>
<sequence>MTLVTLVCPVAEDRSTPALAPGAQHAQQQEDSCPRAALLDSARRHRTAFTRAQLSRLEHEYVKESYVSRARRCELATALNLPETTIKVWFQNRRMKDKRQRHALTWPLPLMDAMMPLPLVDPMGALLLSRAPAPYSLLPHPLPHLPLPFSPLPLPGHSPYSAPLRLTPGTSRALYSSSILGHPLSCPCPLCAVGWGQDPTHKAKGESQSNPGGTRQEGQLWNPFGGCSGSMGSGALC</sequence>
<evidence type="ECO:0000256" key="6">
    <source>
        <dbReference type="ARBA" id="ARBA00023163"/>
    </source>
</evidence>
<evidence type="ECO:0000256" key="2">
    <source>
        <dbReference type="ARBA" id="ARBA00022473"/>
    </source>
</evidence>
<evidence type="ECO:0000256" key="4">
    <source>
        <dbReference type="ARBA" id="ARBA00023125"/>
    </source>
</evidence>
<dbReference type="SMART" id="SM00389">
    <property type="entry name" value="HOX"/>
    <property type="match status" value="1"/>
</dbReference>
<proteinExistence type="inferred from homology"/>
<feature type="domain" description="Homeobox" evidence="12">
    <location>
        <begin position="40"/>
        <end position="100"/>
    </location>
</feature>
<evidence type="ECO:0000259" key="12">
    <source>
        <dbReference type="PROSITE" id="PS50071"/>
    </source>
</evidence>
<dbReference type="InterPro" id="IPR017970">
    <property type="entry name" value="Homeobox_CS"/>
</dbReference>
<dbReference type="Gene3D" id="1.10.10.60">
    <property type="entry name" value="Homeodomain-like"/>
    <property type="match status" value="1"/>
</dbReference>
<evidence type="ECO:0000313" key="14">
    <source>
        <dbReference type="Proteomes" id="UP000261520"/>
    </source>
</evidence>
<keyword evidence="6" id="KW-0804">Transcription</keyword>
<feature type="DNA-binding region" description="Homeobox" evidence="9">
    <location>
        <begin position="42"/>
        <end position="101"/>
    </location>
</feature>
<evidence type="ECO:0000256" key="8">
    <source>
        <dbReference type="ARBA" id="ARBA00038449"/>
    </source>
</evidence>
<dbReference type="InterPro" id="IPR001356">
    <property type="entry name" value="HD"/>
</dbReference>
<dbReference type="InterPro" id="IPR020479">
    <property type="entry name" value="HD_metazoa"/>
</dbReference>
<dbReference type="PROSITE" id="PS50071">
    <property type="entry name" value="HOMEOBOX_2"/>
    <property type="match status" value="1"/>
</dbReference>
<dbReference type="PROSITE" id="PS00027">
    <property type="entry name" value="HOMEOBOX_1"/>
    <property type="match status" value="1"/>
</dbReference>
<name>A0A3B3ZHN1_9GOBI</name>
<dbReference type="Ensembl" id="ENSPMGT00000004323.1">
    <property type="protein sequence ID" value="ENSPMGP00000004072.1"/>
    <property type="gene ID" value="ENSPMGG00000003482.1"/>
</dbReference>
<keyword evidence="5 9" id="KW-0371">Homeobox</keyword>
<dbReference type="AlphaFoldDB" id="A0A3B3ZHN1"/>
<reference evidence="13" key="2">
    <citation type="submission" date="2025-09" db="UniProtKB">
        <authorList>
            <consortium name="Ensembl"/>
        </authorList>
    </citation>
    <scope>IDENTIFICATION</scope>
</reference>
<dbReference type="GO" id="GO:0000981">
    <property type="term" value="F:DNA-binding transcription factor activity, RNA polymerase II-specific"/>
    <property type="evidence" value="ECO:0007669"/>
    <property type="project" value="InterPro"/>
</dbReference>
<dbReference type="PANTHER" id="PTHR46294:SF4">
    <property type="entry name" value="SEGMENTATION PROTEIN EVEN-SKIPPED"/>
    <property type="match status" value="1"/>
</dbReference>
<keyword evidence="7 9" id="KW-0539">Nucleus</keyword>
<keyword evidence="4 9" id="KW-0238">DNA-binding</keyword>
<dbReference type="PRINTS" id="PR00024">
    <property type="entry name" value="HOMEOBOX"/>
</dbReference>
<comment type="subcellular location">
    <subcellularLocation>
        <location evidence="1 9 10">Nucleus</location>
    </subcellularLocation>
</comment>
<comment type="similarity">
    <text evidence="8">Belongs to the even-skipped homeobox family.</text>
</comment>